<dbReference type="AlphaFoldDB" id="A0A0D2ID76"/>
<reference evidence="2 3" key="1">
    <citation type="submission" date="2015-01" db="EMBL/GenBank/DDBJ databases">
        <title>The Genome Sequence of Rhinocladiella mackenzie CBS 650.93.</title>
        <authorList>
            <consortium name="The Broad Institute Genomics Platform"/>
            <person name="Cuomo C."/>
            <person name="de Hoog S."/>
            <person name="Gorbushina A."/>
            <person name="Stielow B."/>
            <person name="Teixiera M."/>
            <person name="Abouelleil A."/>
            <person name="Chapman S.B."/>
            <person name="Priest M."/>
            <person name="Young S.K."/>
            <person name="Wortman J."/>
            <person name="Nusbaum C."/>
            <person name="Birren B."/>
        </authorList>
    </citation>
    <scope>NUCLEOTIDE SEQUENCE [LARGE SCALE GENOMIC DNA]</scope>
    <source>
        <strain evidence="2 3">CBS 650.93</strain>
    </source>
</reference>
<evidence type="ECO:0000313" key="2">
    <source>
        <dbReference type="EMBL" id="KIX01181.1"/>
    </source>
</evidence>
<dbReference type="HOGENOM" id="CLU_2759185_0_0_1"/>
<feature type="transmembrane region" description="Helical" evidence="1">
    <location>
        <begin position="46"/>
        <end position="66"/>
    </location>
</feature>
<evidence type="ECO:0000313" key="3">
    <source>
        <dbReference type="Proteomes" id="UP000053617"/>
    </source>
</evidence>
<dbReference type="EMBL" id="KN847481">
    <property type="protein sequence ID" value="KIX01181.1"/>
    <property type="molecule type" value="Genomic_DNA"/>
</dbReference>
<keyword evidence="3" id="KW-1185">Reference proteome</keyword>
<sequence>MNTGWGIRVVEGVNWGSVTYLGLIQVSFSAVAGVVYSAVTHDVGGGFSIAAFLGMLPTLGILLVQLKPVV</sequence>
<dbReference type="RefSeq" id="XP_013268317.1">
    <property type="nucleotide sequence ID" value="XM_013412863.1"/>
</dbReference>
<protein>
    <recommendedName>
        <fullName evidence="4">Autophagy-related protein</fullName>
    </recommendedName>
</protein>
<keyword evidence="1" id="KW-0472">Membrane</keyword>
<gene>
    <name evidence="2" type="ORF">Z518_08906</name>
</gene>
<dbReference type="GeneID" id="25296977"/>
<feature type="transmembrane region" description="Helical" evidence="1">
    <location>
        <begin position="20"/>
        <end position="39"/>
    </location>
</feature>
<keyword evidence="1" id="KW-1133">Transmembrane helix</keyword>
<accession>A0A0D2ID76</accession>
<keyword evidence="1" id="KW-0812">Transmembrane</keyword>
<dbReference type="OrthoDB" id="409136at2759"/>
<proteinExistence type="predicted"/>
<dbReference type="VEuPathDB" id="FungiDB:Z518_08906"/>
<dbReference type="Proteomes" id="UP000053617">
    <property type="component" value="Unassembled WGS sequence"/>
</dbReference>
<name>A0A0D2ID76_9EURO</name>
<organism evidence="2 3">
    <name type="scientific">Rhinocladiella mackenziei CBS 650.93</name>
    <dbReference type="NCBI Taxonomy" id="1442369"/>
    <lineage>
        <taxon>Eukaryota</taxon>
        <taxon>Fungi</taxon>
        <taxon>Dikarya</taxon>
        <taxon>Ascomycota</taxon>
        <taxon>Pezizomycotina</taxon>
        <taxon>Eurotiomycetes</taxon>
        <taxon>Chaetothyriomycetidae</taxon>
        <taxon>Chaetothyriales</taxon>
        <taxon>Herpotrichiellaceae</taxon>
        <taxon>Rhinocladiella</taxon>
    </lineage>
</organism>
<evidence type="ECO:0000256" key="1">
    <source>
        <dbReference type="SAM" id="Phobius"/>
    </source>
</evidence>
<evidence type="ECO:0008006" key="4">
    <source>
        <dbReference type="Google" id="ProtNLM"/>
    </source>
</evidence>